<sequence length="693" mass="79664">MLGYPILIFTWPPSSPAHDLTIRRLADDQEILQTHKQFANDQLLTATKRFYSLELATEGQLRFIQYQRNYRMRCSCIVLWLLLAFCHTLNAHLTKFNQDDGGSFANFSNLLDKVRVERRIETLVVFNSYAKDRACLSDGTLKSFESAGITVILLSATSNCQLQGADVNSELLIVRCLSGPIQPRLFDNMINCLGVVRDVRILFMWHDNYAQQTVSRRNELQQQLRELFLYCARAKLLNVISVYNDFGNEKYYYTYSYFPSFHLVHNTLQETCFPNRLRDMHGAAIHTLPDQNEPRSIVWRDRLGRTRIGGYMARLVEALAKHHNATLSYPRAIVPDVTYEYDEIFKMLQNETIDMLMGVTGMGWRLNASQVSTSVLSSFWAPMLPVPPLRPTRDIYVLIFVSAIGVIFLLLLLTFSCLLTWEQLCARHQSSFREVCRIFLSTLTSVTLRSLLGQPTHVRISRTFIRRFICMLLFMTGIYMSTTSSSYLNTYLTSSPKRQRVLTFDELLRHPTRIKISPGEYKGLKIFVSEAFLEKYKGVFLVTSSVNDYYQQRKSLDTSFGYTITNSLWQALVEYQTKLGRHLFYISEGMHLAANLQLGVPLSPHSIYRSALNVLIQNSISAGLMKHWENLVYSDMVAAGKLNLTVATRPILAKGLTLDDLYWIWWLYGVGLMLALVVFLLECYVGRVAKSRK</sequence>
<proteinExistence type="predicted"/>
<dbReference type="InterPro" id="IPR052192">
    <property type="entry name" value="Insect_Ionotropic_Sensory_Rcpt"/>
</dbReference>
<reference evidence="9" key="1">
    <citation type="submission" date="2020-11" db="EMBL/GenBank/DDBJ databases">
        <authorList>
            <person name="Whitehead M."/>
        </authorList>
    </citation>
    <scope>NUCLEOTIDE SEQUENCE</scope>
    <source>
        <strain evidence="9">EGII</strain>
    </source>
</reference>
<keyword evidence="2" id="KW-1003">Cell membrane</keyword>
<keyword evidence="7" id="KW-0325">Glycoprotein</keyword>
<dbReference type="GO" id="GO:0005886">
    <property type="term" value="C:plasma membrane"/>
    <property type="evidence" value="ECO:0007669"/>
    <property type="project" value="UniProtKB-SubCell"/>
</dbReference>
<dbReference type="SUPFAM" id="SSF53850">
    <property type="entry name" value="Periplasmic binding protein-like II"/>
    <property type="match status" value="1"/>
</dbReference>
<evidence type="ECO:0000313" key="9">
    <source>
        <dbReference type="EMBL" id="CAD7013823.1"/>
    </source>
</evidence>
<evidence type="ECO:0000256" key="3">
    <source>
        <dbReference type="ARBA" id="ARBA00022692"/>
    </source>
</evidence>
<dbReference type="AlphaFoldDB" id="A0A811VI57"/>
<keyword evidence="10" id="KW-1185">Reference proteome</keyword>
<gene>
    <name evidence="9" type="ORF">CCAP1982_LOCUS21843</name>
</gene>
<accession>A0A811VI57</accession>
<name>A0A811VI57_CERCA</name>
<keyword evidence="6" id="KW-0675">Receptor</keyword>
<evidence type="ECO:0000313" key="10">
    <source>
        <dbReference type="Proteomes" id="UP000606786"/>
    </source>
</evidence>
<keyword evidence="4 8" id="KW-1133">Transmembrane helix</keyword>
<protein>
    <submittedName>
        <fullName evidence="9">(Mediterranean fruit fly) hypothetical protein</fullName>
    </submittedName>
</protein>
<keyword evidence="3 8" id="KW-0812">Transmembrane</keyword>
<feature type="transmembrane region" description="Helical" evidence="8">
    <location>
        <begin position="468"/>
        <end position="488"/>
    </location>
</feature>
<dbReference type="EMBL" id="CAJHJT010000056">
    <property type="protein sequence ID" value="CAD7013823.1"/>
    <property type="molecule type" value="Genomic_DNA"/>
</dbReference>
<organism evidence="9 10">
    <name type="scientific">Ceratitis capitata</name>
    <name type="common">Mediterranean fruit fly</name>
    <name type="synonym">Tephritis capitata</name>
    <dbReference type="NCBI Taxonomy" id="7213"/>
    <lineage>
        <taxon>Eukaryota</taxon>
        <taxon>Metazoa</taxon>
        <taxon>Ecdysozoa</taxon>
        <taxon>Arthropoda</taxon>
        <taxon>Hexapoda</taxon>
        <taxon>Insecta</taxon>
        <taxon>Pterygota</taxon>
        <taxon>Neoptera</taxon>
        <taxon>Endopterygota</taxon>
        <taxon>Diptera</taxon>
        <taxon>Brachycera</taxon>
        <taxon>Muscomorpha</taxon>
        <taxon>Tephritoidea</taxon>
        <taxon>Tephritidae</taxon>
        <taxon>Ceratitis</taxon>
        <taxon>Ceratitis</taxon>
    </lineage>
</organism>
<evidence type="ECO:0000256" key="4">
    <source>
        <dbReference type="ARBA" id="ARBA00022989"/>
    </source>
</evidence>
<dbReference type="PANTHER" id="PTHR42643">
    <property type="entry name" value="IONOTROPIC RECEPTOR 20A-RELATED"/>
    <property type="match status" value="1"/>
</dbReference>
<dbReference type="Proteomes" id="UP000606786">
    <property type="component" value="Unassembled WGS sequence"/>
</dbReference>
<dbReference type="PANTHER" id="PTHR42643:SF41">
    <property type="entry name" value="IONOTROPIC RECEPTOR 20A-RELATED"/>
    <property type="match status" value="1"/>
</dbReference>
<comment type="subcellular location">
    <subcellularLocation>
        <location evidence="1">Cell membrane</location>
        <topology evidence="1">Multi-pass membrane protein</topology>
    </subcellularLocation>
</comment>
<evidence type="ECO:0000256" key="2">
    <source>
        <dbReference type="ARBA" id="ARBA00022475"/>
    </source>
</evidence>
<evidence type="ECO:0000256" key="1">
    <source>
        <dbReference type="ARBA" id="ARBA00004651"/>
    </source>
</evidence>
<feature type="transmembrane region" description="Helical" evidence="8">
    <location>
        <begin position="395"/>
        <end position="421"/>
    </location>
</feature>
<dbReference type="OrthoDB" id="7951606at2759"/>
<feature type="transmembrane region" description="Helical" evidence="8">
    <location>
        <begin position="663"/>
        <end position="685"/>
    </location>
</feature>
<evidence type="ECO:0000256" key="8">
    <source>
        <dbReference type="SAM" id="Phobius"/>
    </source>
</evidence>
<evidence type="ECO:0000256" key="7">
    <source>
        <dbReference type="ARBA" id="ARBA00023180"/>
    </source>
</evidence>
<keyword evidence="5 8" id="KW-0472">Membrane</keyword>
<evidence type="ECO:0000256" key="5">
    <source>
        <dbReference type="ARBA" id="ARBA00023136"/>
    </source>
</evidence>
<evidence type="ECO:0000256" key="6">
    <source>
        <dbReference type="ARBA" id="ARBA00023170"/>
    </source>
</evidence>
<comment type="caution">
    <text evidence="9">The sequence shown here is derived from an EMBL/GenBank/DDBJ whole genome shotgun (WGS) entry which is preliminary data.</text>
</comment>